<dbReference type="STRING" id="97972.A0A2V1EAM7"/>
<reference evidence="2 3" key="1">
    <citation type="journal article" date="2018" name="Sci. Rep.">
        <title>Comparative genomics provides insights into the lifestyle and reveals functional heterogeneity of dark septate endophytic fungi.</title>
        <authorList>
            <person name="Knapp D.G."/>
            <person name="Nemeth J.B."/>
            <person name="Barry K."/>
            <person name="Hainaut M."/>
            <person name="Henrissat B."/>
            <person name="Johnson J."/>
            <person name="Kuo A."/>
            <person name="Lim J.H.P."/>
            <person name="Lipzen A."/>
            <person name="Nolan M."/>
            <person name="Ohm R.A."/>
            <person name="Tamas L."/>
            <person name="Grigoriev I.V."/>
            <person name="Spatafora J.W."/>
            <person name="Nagy L.G."/>
            <person name="Kovacs G.M."/>
        </authorList>
    </citation>
    <scope>NUCLEOTIDE SEQUENCE [LARGE SCALE GENOMIC DNA]</scope>
    <source>
        <strain evidence="2 3">DSE2036</strain>
    </source>
</reference>
<proteinExistence type="predicted"/>
<feature type="compositionally biased region" description="Polar residues" evidence="1">
    <location>
        <begin position="20"/>
        <end position="35"/>
    </location>
</feature>
<gene>
    <name evidence="2" type="ORF">DM02DRAFT_608770</name>
</gene>
<name>A0A2V1EAM7_9PLEO</name>
<feature type="region of interest" description="Disordered" evidence="1">
    <location>
        <begin position="1"/>
        <end position="52"/>
    </location>
</feature>
<evidence type="ECO:0000313" key="2">
    <source>
        <dbReference type="EMBL" id="PVI07688.1"/>
    </source>
</evidence>
<accession>A0A2V1EAM7</accession>
<dbReference type="Proteomes" id="UP000244855">
    <property type="component" value="Unassembled WGS sequence"/>
</dbReference>
<evidence type="ECO:0000313" key="3">
    <source>
        <dbReference type="Proteomes" id="UP000244855"/>
    </source>
</evidence>
<protein>
    <submittedName>
        <fullName evidence="2">Uncharacterized protein</fullName>
    </submittedName>
</protein>
<evidence type="ECO:0000256" key="1">
    <source>
        <dbReference type="SAM" id="MobiDB-lite"/>
    </source>
</evidence>
<dbReference type="EMBL" id="KZ805303">
    <property type="protein sequence ID" value="PVI07688.1"/>
    <property type="molecule type" value="Genomic_DNA"/>
</dbReference>
<dbReference type="OrthoDB" id="4188844at2759"/>
<sequence>MDSRRPVRPPPTSRRAVFHPSTSQSRRNNPLNTNAHPKPSVHIASEEPIPADDLVERDSAGNYKTMGPTTAMKIGVTGGMKGEAEEQDEQERQMIGLYGKENGHWDQAAIMDEVKTALRSSLEKKVQSLENDRWMFEGEGKGKF</sequence>
<dbReference type="AlphaFoldDB" id="A0A2V1EAM7"/>
<organism evidence="2 3">
    <name type="scientific">Periconia macrospinosa</name>
    <dbReference type="NCBI Taxonomy" id="97972"/>
    <lineage>
        <taxon>Eukaryota</taxon>
        <taxon>Fungi</taxon>
        <taxon>Dikarya</taxon>
        <taxon>Ascomycota</taxon>
        <taxon>Pezizomycotina</taxon>
        <taxon>Dothideomycetes</taxon>
        <taxon>Pleosporomycetidae</taxon>
        <taxon>Pleosporales</taxon>
        <taxon>Massarineae</taxon>
        <taxon>Periconiaceae</taxon>
        <taxon>Periconia</taxon>
    </lineage>
</organism>
<keyword evidence="3" id="KW-1185">Reference proteome</keyword>